<dbReference type="InterPro" id="IPR036188">
    <property type="entry name" value="FAD/NAD-bd_sf"/>
</dbReference>
<dbReference type="Pfam" id="PF13738">
    <property type="entry name" value="Pyr_redox_3"/>
    <property type="match status" value="1"/>
</dbReference>
<comment type="caution">
    <text evidence="1">The sequence shown here is derived from an EMBL/GenBank/DDBJ whole genome shotgun (WGS) entry which is preliminary data.</text>
</comment>
<dbReference type="EC" id="1.14.13.-" evidence="1"/>
<dbReference type="PRINTS" id="PR00469">
    <property type="entry name" value="PNDRDTASEII"/>
</dbReference>
<gene>
    <name evidence="1" type="ORF">ACFSVL_39690</name>
</gene>
<dbReference type="Proteomes" id="UP001597483">
    <property type="component" value="Unassembled WGS sequence"/>
</dbReference>
<name>A0ABW5HK01_9PSEU</name>
<dbReference type="EMBL" id="JBHUKS010000033">
    <property type="protein sequence ID" value="MFD2473579.1"/>
    <property type="molecule type" value="Genomic_DNA"/>
</dbReference>
<dbReference type="PANTHER" id="PTHR42877">
    <property type="entry name" value="L-ORNITHINE N(5)-MONOOXYGENASE-RELATED"/>
    <property type="match status" value="1"/>
</dbReference>
<keyword evidence="1" id="KW-0503">Monooxygenase</keyword>
<evidence type="ECO:0000313" key="2">
    <source>
        <dbReference type="Proteomes" id="UP001597483"/>
    </source>
</evidence>
<reference evidence="2" key="1">
    <citation type="journal article" date="2019" name="Int. J. Syst. Evol. Microbiol.">
        <title>The Global Catalogue of Microorganisms (GCM) 10K type strain sequencing project: providing services to taxonomists for standard genome sequencing and annotation.</title>
        <authorList>
            <consortium name="The Broad Institute Genomics Platform"/>
            <consortium name="The Broad Institute Genome Sequencing Center for Infectious Disease"/>
            <person name="Wu L."/>
            <person name="Ma J."/>
        </authorList>
    </citation>
    <scope>NUCLEOTIDE SEQUENCE [LARGE SCALE GENOMIC DNA]</scope>
    <source>
        <strain evidence="2">CGMCC 4.7641</strain>
    </source>
</reference>
<sequence>MVSNGSAPARNTVKIVIVGAGFAGLGMAVQLTKAGVRDFVILERADAVGGTWRDNTYPGCAVDVKSHLYSYSFAPNPNWSQTYAPHDELLAYTHSIVEKFGLMRYVRLNHEVEGAVWDEADAEWRIATSQGEYAAQFLISATGPLSRPVLPDIPGLESFKGTMFHSGQWDHGHDLRGERVGVIGNGSSSCQLVPQIQPVVDSLDVYQRTPSWIIPRMNRHTYAWERALYRAFPAVQRAVRFRQYWTQEAIAWTWLKKGRGRWLEGVAKWRLRKTVSDPVKRAKLTPDYDIGCKRIVISDAFWPAIDKPNVDLVTDPIVEVTEDGIRTRNADGGTTVRKLDTIILASGYKVMPIVDPLIGRGGTTLQDEWKETRRAFLGTAVNGYPNYFTLLGPYTFNGHTSILVWAEAQMDYIMQALDAMERTGKRSLEVRQESQDGYTEEVRRRLQGTVWTSGGCNSWYLDPDGGTSVVFPGYTKQFVEGLKKFDPADYVLS</sequence>
<dbReference type="RefSeq" id="WP_378312173.1">
    <property type="nucleotide sequence ID" value="NZ_JBHUKS010000033.1"/>
</dbReference>
<dbReference type="GO" id="GO:0004497">
    <property type="term" value="F:monooxygenase activity"/>
    <property type="evidence" value="ECO:0007669"/>
    <property type="project" value="UniProtKB-KW"/>
</dbReference>
<keyword evidence="2" id="KW-1185">Reference proteome</keyword>
<protein>
    <submittedName>
        <fullName evidence="1">Flavin-containing monooxygenase</fullName>
        <ecNumber evidence="1">1.14.13.-</ecNumber>
    </submittedName>
</protein>
<proteinExistence type="predicted"/>
<accession>A0ABW5HK01</accession>
<dbReference type="InterPro" id="IPR051209">
    <property type="entry name" value="FAD-bind_Monooxygenase_sf"/>
</dbReference>
<dbReference type="SUPFAM" id="SSF51905">
    <property type="entry name" value="FAD/NAD(P)-binding domain"/>
    <property type="match status" value="1"/>
</dbReference>
<organism evidence="1 2">
    <name type="scientific">Amycolatopsis silviterrae</name>
    <dbReference type="NCBI Taxonomy" id="1656914"/>
    <lineage>
        <taxon>Bacteria</taxon>
        <taxon>Bacillati</taxon>
        <taxon>Actinomycetota</taxon>
        <taxon>Actinomycetes</taxon>
        <taxon>Pseudonocardiales</taxon>
        <taxon>Pseudonocardiaceae</taxon>
        <taxon>Amycolatopsis</taxon>
    </lineage>
</organism>
<keyword evidence="1" id="KW-0560">Oxidoreductase</keyword>
<evidence type="ECO:0000313" key="1">
    <source>
        <dbReference type="EMBL" id="MFD2473579.1"/>
    </source>
</evidence>
<dbReference type="Gene3D" id="3.50.50.60">
    <property type="entry name" value="FAD/NAD(P)-binding domain"/>
    <property type="match status" value="2"/>
</dbReference>
<dbReference type="PANTHER" id="PTHR42877:SF4">
    <property type="entry name" value="FAD_NAD(P)-BINDING DOMAIN-CONTAINING PROTEIN-RELATED"/>
    <property type="match status" value="1"/>
</dbReference>